<proteinExistence type="predicted"/>
<sequence>MMGPSRNLRLPPVNVFTRSFHSFDIGNRTLQSRDSHSIGTEAANSA</sequence>
<name>A0A2P2PDX6_RHIMU</name>
<accession>A0A2P2PDX6</accession>
<organism evidence="1">
    <name type="scientific">Rhizophora mucronata</name>
    <name type="common">Asiatic mangrove</name>
    <dbReference type="NCBI Taxonomy" id="61149"/>
    <lineage>
        <taxon>Eukaryota</taxon>
        <taxon>Viridiplantae</taxon>
        <taxon>Streptophyta</taxon>
        <taxon>Embryophyta</taxon>
        <taxon>Tracheophyta</taxon>
        <taxon>Spermatophyta</taxon>
        <taxon>Magnoliopsida</taxon>
        <taxon>eudicotyledons</taxon>
        <taxon>Gunneridae</taxon>
        <taxon>Pentapetalae</taxon>
        <taxon>rosids</taxon>
        <taxon>fabids</taxon>
        <taxon>Malpighiales</taxon>
        <taxon>Rhizophoraceae</taxon>
        <taxon>Rhizophora</taxon>
    </lineage>
</organism>
<dbReference type="AlphaFoldDB" id="A0A2P2PDX6"/>
<reference evidence="1" key="1">
    <citation type="submission" date="2018-02" db="EMBL/GenBank/DDBJ databases">
        <title>Rhizophora mucronata_Transcriptome.</title>
        <authorList>
            <person name="Meera S.P."/>
            <person name="Sreeshan A."/>
            <person name="Augustine A."/>
        </authorList>
    </citation>
    <scope>NUCLEOTIDE SEQUENCE</scope>
    <source>
        <tissue evidence="1">Leaf</tissue>
    </source>
</reference>
<protein>
    <submittedName>
        <fullName evidence="1">Uncharacterized protein</fullName>
    </submittedName>
</protein>
<evidence type="ECO:0000313" key="1">
    <source>
        <dbReference type="EMBL" id="MBX52933.1"/>
    </source>
</evidence>
<dbReference type="EMBL" id="GGEC01072449">
    <property type="protein sequence ID" value="MBX52933.1"/>
    <property type="molecule type" value="Transcribed_RNA"/>
</dbReference>